<name>A0A5B2XMK8_9PSEU</name>
<dbReference type="RefSeq" id="WP_149848764.1">
    <property type="nucleotide sequence ID" value="NZ_VUOB01000010.1"/>
</dbReference>
<accession>A0A5B2XMK8</accession>
<evidence type="ECO:0000313" key="5">
    <source>
        <dbReference type="EMBL" id="KAA2264967.1"/>
    </source>
</evidence>
<dbReference type="InterPro" id="IPR002123">
    <property type="entry name" value="Plipid/glycerol_acylTrfase"/>
</dbReference>
<keyword evidence="2 5" id="KW-0012">Acyltransferase</keyword>
<dbReference type="Proteomes" id="UP000323454">
    <property type="component" value="Unassembled WGS sequence"/>
</dbReference>
<keyword evidence="1 5" id="KW-0808">Transferase</keyword>
<dbReference type="OrthoDB" id="3554363at2"/>
<evidence type="ECO:0000256" key="1">
    <source>
        <dbReference type="ARBA" id="ARBA00022679"/>
    </source>
</evidence>
<evidence type="ECO:0000256" key="2">
    <source>
        <dbReference type="ARBA" id="ARBA00023315"/>
    </source>
</evidence>
<dbReference type="PANTHER" id="PTHR10434:SF55">
    <property type="entry name" value="POSSIBLE ACYLTRANSFERASE"/>
    <property type="match status" value="1"/>
</dbReference>
<reference evidence="5 6" key="2">
    <citation type="submission" date="2019-09" db="EMBL/GenBank/DDBJ databases">
        <authorList>
            <person name="Jin C."/>
        </authorList>
    </citation>
    <scope>NUCLEOTIDE SEQUENCE [LARGE SCALE GENOMIC DNA]</scope>
    <source>
        <strain evidence="5 6">AN110305</strain>
    </source>
</reference>
<dbReference type="PANTHER" id="PTHR10434">
    <property type="entry name" value="1-ACYL-SN-GLYCEROL-3-PHOSPHATE ACYLTRANSFERASE"/>
    <property type="match status" value="1"/>
</dbReference>
<dbReference type="SMART" id="SM00563">
    <property type="entry name" value="PlsC"/>
    <property type="match status" value="1"/>
</dbReference>
<dbReference type="GO" id="GO:0003841">
    <property type="term" value="F:1-acylglycerol-3-phosphate O-acyltransferase activity"/>
    <property type="evidence" value="ECO:0007669"/>
    <property type="project" value="TreeGrafter"/>
</dbReference>
<evidence type="ECO:0000256" key="3">
    <source>
        <dbReference type="SAM" id="Phobius"/>
    </source>
</evidence>
<comment type="caution">
    <text evidence="5">The sequence shown here is derived from an EMBL/GenBank/DDBJ whole genome shotgun (WGS) entry which is preliminary data.</text>
</comment>
<dbReference type="EMBL" id="VUOB01000010">
    <property type="protein sequence ID" value="KAA2264967.1"/>
    <property type="molecule type" value="Genomic_DNA"/>
</dbReference>
<feature type="transmembrane region" description="Helical" evidence="3">
    <location>
        <begin position="18"/>
        <end position="39"/>
    </location>
</feature>
<dbReference type="GO" id="GO:0006654">
    <property type="term" value="P:phosphatidic acid biosynthetic process"/>
    <property type="evidence" value="ECO:0007669"/>
    <property type="project" value="TreeGrafter"/>
</dbReference>
<keyword evidence="3" id="KW-0812">Transmembrane</keyword>
<evidence type="ECO:0000259" key="4">
    <source>
        <dbReference type="SMART" id="SM00563"/>
    </source>
</evidence>
<dbReference type="AlphaFoldDB" id="A0A5B2XMK8"/>
<dbReference type="GO" id="GO:0005886">
    <property type="term" value="C:plasma membrane"/>
    <property type="evidence" value="ECO:0007669"/>
    <property type="project" value="TreeGrafter"/>
</dbReference>
<gene>
    <name evidence="5" type="ORF">F0L68_07575</name>
</gene>
<sequence length="238" mass="25902">MAGMAALTRRFPRRGRGFWFGVAIDLLWPFLVLFTRFRLRGGEHVPADGGMVLASNHLSFADPVTVTAFALAHRRVPRYLARADLWTMPVVGRVMKDGRHIPVHRGTRQASDAYRDAVSAVRDGECVIIFPEATFSTDPANWPSRGMNGAARIALVSGAPVVPVANWGTHEFLPRRARFPKLLPRRTIDLVAGPPVDLSDLVGGPLTKTVLDEATARIMAAITALLAEVRGEPAPVVS</sequence>
<dbReference type="CDD" id="cd07989">
    <property type="entry name" value="LPLAT_AGPAT-like"/>
    <property type="match status" value="1"/>
</dbReference>
<dbReference type="Pfam" id="PF01553">
    <property type="entry name" value="Acyltransferase"/>
    <property type="match status" value="1"/>
</dbReference>
<dbReference type="SUPFAM" id="SSF69593">
    <property type="entry name" value="Glycerol-3-phosphate (1)-acyltransferase"/>
    <property type="match status" value="1"/>
</dbReference>
<evidence type="ECO:0000313" key="6">
    <source>
        <dbReference type="Proteomes" id="UP000323454"/>
    </source>
</evidence>
<feature type="domain" description="Phospholipid/glycerol acyltransferase" evidence="4">
    <location>
        <begin position="51"/>
        <end position="169"/>
    </location>
</feature>
<proteinExistence type="predicted"/>
<keyword evidence="3" id="KW-0472">Membrane</keyword>
<keyword evidence="6" id="KW-1185">Reference proteome</keyword>
<protein>
    <submittedName>
        <fullName evidence="5">1-acyl-sn-glycerol-3-phosphate acyltransferase</fullName>
    </submittedName>
</protein>
<reference evidence="5 6" key="1">
    <citation type="submission" date="2019-09" db="EMBL/GenBank/DDBJ databases">
        <title>Goodfellowia gen. nov., a new genus of the Pseudonocardineae related to Actinoalloteichus, containing Goodfellowia coeruleoviolacea gen. nov., comb. nov. gen. nov., comb. nov.</title>
        <authorList>
            <person name="Labeda D."/>
        </authorList>
    </citation>
    <scope>NUCLEOTIDE SEQUENCE [LARGE SCALE GENOMIC DNA]</scope>
    <source>
        <strain evidence="5 6">AN110305</strain>
    </source>
</reference>
<keyword evidence="3" id="KW-1133">Transmembrane helix</keyword>
<organism evidence="5 6">
    <name type="scientific">Solihabitans fulvus</name>
    <dbReference type="NCBI Taxonomy" id="1892852"/>
    <lineage>
        <taxon>Bacteria</taxon>
        <taxon>Bacillati</taxon>
        <taxon>Actinomycetota</taxon>
        <taxon>Actinomycetes</taxon>
        <taxon>Pseudonocardiales</taxon>
        <taxon>Pseudonocardiaceae</taxon>
        <taxon>Solihabitans</taxon>
    </lineage>
</organism>